<organism evidence="2 3">
    <name type="scientific">Streptomyces viridochromogenes Tue57</name>
    <dbReference type="NCBI Taxonomy" id="1160705"/>
    <lineage>
        <taxon>Bacteria</taxon>
        <taxon>Bacillati</taxon>
        <taxon>Actinomycetota</taxon>
        <taxon>Actinomycetes</taxon>
        <taxon>Kitasatosporales</taxon>
        <taxon>Streptomycetaceae</taxon>
        <taxon>Streptomyces</taxon>
    </lineage>
</organism>
<gene>
    <name evidence="2" type="ORF">STVIR_3151</name>
</gene>
<feature type="domain" description="MmyB-like transcription regulator ligand binding" evidence="1">
    <location>
        <begin position="59"/>
        <end position="223"/>
    </location>
</feature>
<dbReference type="AlphaFoldDB" id="L8PE25"/>
<dbReference type="PATRIC" id="fig|1160705.3.peg.3127"/>
<reference evidence="2 3" key="1">
    <citation type="journal article" date="2013" name="Genome Announc.">
        <title>Draft Genome Sequence of Streptomyces viridochromogenes Strain Tu57, Producer of Avilamycin.</title>
        <authorList>
            <person name="Gruning B.A."/>
            <person name="Erxleben A."/>
            <person name="Hahnlein A."/>
            <person name="Gunther S."/>
        </authorList>
    </citation>
    <scope>NUCLEOTIDE SEQUENCE [LARGE SCALE GENOMIC DNA]</scope>
    <source>
        <strain evidence="2 3">Tue57</strain>
    </source>
</reference>
<accession>L8PE25</accession>
<dbReference type="PANTHER" id="PTHR35010">
    <property type="entry name" value="BLL4672 PROTEIN-RELATED"/>
    <property type="match status" value="1"/>
</dbReference>
<evidence type="ECO:0000313" key="3">
    <source>
        <dbReference type="Proteomes" id="UP000011205"/>
    </source>
</evidence>
<protein>
    <recommendedName>
        <fullName evidence="1">MmyB-like transcription regulator ligand binding domain-containing protein</fullName>
    </recommendedName>
</protein>
<dbReference type="EMBL" id="AMLP01000102">
    <property type="protein sequence ID" value="ELS55806.1"/>
    <property type="molecule type" value="Genomic_DNA"/>
</dbReference>
<dbReference type="InterPro" id="IPR041413">
    <property type="entry name" value="MLTR_LBD"/>
</dbReference>
<evidence type="ECO:0000259" key="1">
    <source>
        <dbReference type="Pfam" id="PF17765"/>
    </source>
</evidence>
<evidence type="ECO:0000313" key="2">
    <source>
        <dbReference type="EMBL" id="ELS55806.1"/>
    </source>
</evidence>
<dbReference type="Pfam" id="PF17765">
    <property type="entry name" value="MLTR_LBD"/>
    <property type="match status" value="1"/>
</dbReference>
<comment type="caution">
    <text evidence="2">The sequence shown here is derived from an EMBL/GenBank/DDBJ whole genome shotgun (WGS) entry which is preliminary data.</text>
</comment>
<name>L8PE25_STRVR</name>
<dbReference type="Gene3D" id="3.30.450.180">
    <property type="match status" value="1"/>
</dbReference>
<dbReference type="PANTHER" id="PTHR35010:SF2">
    <property type="entry name" value="BLL4672 PROTEIN"/>
    <property type="match status" value="1"/>
</dbReference>
<dbReference type="Proteomes" id="UP000011205">
    <property type="component" value="Unassembled WGS sequence"/>
</dbReference>
<sequence length="432" mass="48014">MSERTYRKIEQGATSRLTRAQCDSFATLVGLDRDERHALLLYNIGSSLAQSSDAGQPSVPPSVRLLLDRQMPSPAYLCDKHWNILAFNAAMAEWWTWVMRPGANLIRWALTDPEARFHYQDWDQHASAYVKMLKFAEASRERENDEQLHRLIADVKKDPDVRHIWETENDMGETRDGHVFRMNVPALGWETVEVVSHVQYPASLPECRFVVITWVEGDEDDERDALGGIRNAWAATTATQEDVETAQRHAQNRAAEDAATRWRQEAARLGARTVVATAEEAQAQAGPNGIPLPVISDILGPGARLTISTVMRTVVWAVEEVAGTWSVTHVSPATVIARTAQSVGATADGACLDELRQLVRAALPTDPSVAAARIGQILDERETEIGVLRDVLRSILGSTPEETENPETRHVLDRWPCRRPTQQAGARRAPAC</sequence>
<proteinExistence type="predicted"/>